<keyword evidence="2" id="KW-0255">Endonuclease</keyword>
<protein>
    <recommendedName>
        <fullName evidence="5">Type II restriction enzyme NaeI domain-containing protein</fullName>
    </recommendedName>
</protein>
<reference evidence="6 7" key="1">
    <citation type="submission" date="2019-07" db="EMBL/GenBank/DDBJ databases">
        <title>Whole genome shotgun sequence of Pseudonocardia sulfidoxydans NBRC 16205.</title>
        <authorList>
            <person name="Hosoyama A."/>
            <person name="Uohara A."/>
            <person name="Ohji S."/>
            <person name="Ichikawa N."/>
        </authorList>
    </citation>
    <scope>NUCLEOTIDE SEQUENCE [LARGE SCALE GENOMIC DNA]</scope>
    <source>
        <strain evidence="6 7">NBRC 16205</strain>
    </source>
</reference>
<accession>A0A511DIZ8</accession>
<feature type="region of interest" description="Disordered" evidence="4">
    <location>
        <begin position="1"/>
        <end position="26"/>
    </location>
</feature>
<keyword evidence="1" id="KW-0540">Nuclease</keyword>
<sequence>MRNKFVDFPAPTEHMSSHRQLPSLGDRDEASEAVRFLAAWFERQPDAKERFQWALRDSLDELMDGQRTGRWCYQQLTKTEKTHLGTVVEVNLTKEFELADGVDLDWNISGIDLDCKFSKSLGGWEIPMEMYLCPAHDERSGKADHPALLVWLCDDHNLWGAGIIQITDDRLGWTKDKNTGLLRRRYNRDNKRTLSVEARDQICWLWDRPDHALPENTLRHLDDGVRANIFADRRSGQKRTNELFSRVRNVIIRRATVLTVAKQDDAPKRARDARLQLRGQGIIVLGHQGVHPKVAALLGLEIPTKGEWISVRLAPVEVEDQRPKFWHSGRWWAKADPAEPETPAPDIADIARPGRHFEVPLGPDEMAEL</sequence>
<dbReference type="InterPro" id="IPR015210">
    <property type="entry name" value="NaeI"/>
</dbReference>
<proteinExistence type="predicted"/>
<dbReference type="InterPro" id="IPR036388">
    <property type="entry name" value="WH-like_DNA-bd_sf"/>
</dbReference>
<gene>
    <name evidence="6" type="ORF">PSU4_37340</name>
</gene>
<dbReference type="GO" id="GO:0003677">
    <property type="term" value="F:DNA binding"/>
    <property type="evidence" value="ECO:0007669"/>
    <property type="project" value="InterPro"/>
</dbReference>
<dbReference type="RefSeq" id="WP_222596317.1">
    <property type="nucleotide sequence ID" value="NZ_BJVJ01000040.1"/>
</dbReference>
<evidence type="ECO:0000313" key="7">
    <source>
        <dbReference type="Proteomes" id="UP000321685"/>
    </source>
</evidence>
<comment type="caution">
    <text evidence="6">The sequence shown here is derived from an EMBL/GenBank/DDBJ whole genome shotgun (WGS) entry which is preliminary data.</text>
</comment>
<name>A0A511DIZ8_9PSEU</name>
<dbReference type="EMBL" id="BJVJ01000040">
    <property type="protein sequence ID" value="GEL24780.1"/>
    <property type="molecule type" value="Genomic_DNA"/>
</dbReference>
<dbReference type="SUPFAM" id="SSF52980">
    <property type="entry name" value="Restriction endonuclease-like"/>
    <property type="match status" value="1"/>
</dbReference>
<evidence type="ECO:0000256" key="3">
    <source>
        <dbReference type="ARBA" id="ARBA00022801"/>
    </source>
</evidence>
<dbReference type="Pfam" id="PF09126">
    <property type="entry name" value="NaeI"/>
    <property type="match status" value="1"/>
</dbReference>
<dbReference type="InterPro" id="IPR037057">
    <property type="entry name" value="DNA_rep_MutH/T2_RE_sf"/>
</dbReference>
<dbReference type="AlphaFoldDB" id="A0A511DIZ8"/>
<evidence type="ECO:0000256" key="4">
    <source>
        <dbReference type="SAM" id="MobiDB-lite"/>
    </source>
</evidence>
<evidence type="ECO:0000256" key="2">
    <source>
        <dbReference type="ARBA" id="ARBA00022759"/>
    </source>
</evidence>
<dbReference type="GO" id="GO:0009036">
    <property type="term" value="F:type II site-specific deoxyribonuclease activity"/>
    <property type="evidence" value="ECO:0007669"/>
    <property type="project" value="InterPro"/>
</dbReference>
<evidence type="ECO:0000313" key="6">
    <source>
        <dbReference type="EMBL" id="GEL24780.1"/>
    </source>
</evidence>
<dbReference type="CDD" id="cd22338">
    <property type="entry name" value="NaeI-like"/>
    <property type="match status" value="1"/>
</dbReference>
<dbReference type="GO" id="GO:0009307">
    <property type="term" value="P:DNA restriction-modification system"/>
    <property type="evidence" value="ECO:0007669"/>
    <property type="project" value="InterPro"/>
</dbReference>
<feature type="domain" description="Type II restriction enzyme NaeI" evidence="5">
    <location>
        <begin position="44"/>
        <end position="340"/>
    </location>
</feature>
<dbReference type="Proteomes" id="UP000321685">
    <property type="component" value="Unassembled WGS sequence"/>
</dbReference>
<evidence type="ECO:0000259" key="5">
    <source>
        <dbReference type="Pfam" id="PF09126"/>
    </source>
</evidence>
<dbReference type="Gene3D" id="1.10.10.10">
    <property type="entry name" value="Winged helix-like DNA-binding domain superfamily/Winged helix DNA-binding domain"/>
    <property type="match status" value="1"/>
</dbReference>
<evidence type="ECO:0000256" key="1">
    <source>
        <dbReference type="ARBA" id="ARBA00022722"/>
    </source>
</evidence>
<keyword evidence="7" id="KW-1185">Reference proteome</keyword>
<dbReference type="InterPro" id="IPR011335">
    <property type="entry name" value="Restrct_endonuc-II-like"/>
</dbReference>
<dbReference type="Gene3D" id="3.40.600.10">
    <property type="entry name" value="DNA mismatch repair MutH/Restriction endonuclease, type II"/>
    <property type="match status" value="1"/>
</dbReference>
<keyword evidence="3" id="KW-0378">Hydrolase</keyword>
<organism evidence="6 7">
    <name type="scientific">Pseudonocardia sulfidoxydans NBRC 16205</name>
    <dbReference type="NCBI Taxonomy" id="1223511"/>
    <lineage>
        <taxon>Bacteria</taxon>
        <taxon>Bacillati</taxon>
        <taxon>Actinomycetota</taxon>
        <taxon>Actinomycetes</taxon>
        <taxon>Pseudonocardiales</taxon>
        <taxon>Pseudonocardiaceae</taxon>
        <taxon>Pseudonocardia</taxon>
    </lineage>
</organism>